<protein>
    <submittedName>
        <fullName evidence="4">Hydrogenase maturation protein</fullName>
    </submittedName>
</protein>
<dbReference type="KEGG" id="sata:C5746_37550"/>
<organism evidence="4 5">
    <name type="scientific">Streptomyces atratus</name>
    <dbReference type="NCBI Taxonomy" id="1893"/>
    <lineage>
        <taxon>Bacteria</taxon>
        <taxon>Bacillati</taxon>
        <taxon>Actinomycetota</taxon>
        <taxon>Actinomycetes</taxon>
        <taxon>Kitasatosporales</taxon>
        <taxon>Streptomycetaceae</taxon>
        <taxon>Streptomyces</taxon>
    </lineage>
</organism>
<dbReference type="AlphaFoldDB" id="A0A2Z5JMX7"/>
<dbReference type="InterPro" id="IPR005793">
    <property type="entry name" value="Formyl_trans_C"/>
</dbReference>
<proteinExistence type="predicted"/>
<dbReference type="InterPro" id="IPR002376">
    <property type="entry name" value="Formyl_transf_N"/>
</dbReference>
<dbReference type="Gene3D" id="3.40.50.12230">
    <property type="match status" value="1"/>
</dbReference>
<dbReference type="InterPro" id="IPR009188">
    <property type="entry name" value="NiFe-hyd_mat_HypX/HoxX"/>
</dbReference>
<feature type="domain" description="Formyl transferase N-terminal" evidence="2">
    <location>
        <begin position="4"/>
        <end position="147"/>
    </location>
</feature>
<dbReference type="CDD" id="cd08701">
    <property type="entry name" value="FMT_C_HypX"/>
    <property type="match status" value="1"/>
</dbReference>
<dbReference type="SUPFAM" id="SSF53328">
    <property type="entry name" value="Formyltransferase"/>
    <property type="match status" value="1"/>
</dbReference>
<dbReference type="GO" id="GO:0003824">
    <property type="term" value="F:catalytic activity"/>
    <property type="evidence" value="ECO:0007669"/>
    <property type="project" value="InterPro"/>
</dbReference>
<gene>
    <name evidence="4" type="ORF">C5746_37550</name>
</gene>
<evidence type="ECO:0000313" key="5">
    <source>
        <dbReference type="Proteomes" id="UP000252698"/>
    </source>
</evidence>
<dbReference type="InterPro" id="IPR001753">
    <property type="entry name" value="Enoyl-CoA_hydra/iso"/>
</dbReference>
<dbReference type="PIRSF" id="PIRSF006787">
    <property type="entry name" value="Hydrgn_mat_HoxX"/>
    <property type="match status" value="1"/>
</dbReference>
<feature type="domain" description="Formyl transferase C-terminal" evidence="3">
    <location>
        <begin position="179"/>
        <end position="261"/>
    </location>
</feature>
<dbReference type="CDD" id="cd06558">
    <property type="entry name" value="crotonase-like"/>
    <property type="match status" value="1"/>
</dbReference>
<dbReference type="PANTHER" id="PTHR43388">
    <property type="entry name" value="HYDROGENASE MATURATION FACTOR HOXX"/>
    <property type="match status" value="1"/>
</dbReference>
<dbReference type="SUPFAM" id="SSF50486">
    <property type="entry name" value="FMT C-terminal domain-like"/>
    <property type="match status" value="1"/>
</dbReference>
<dbReference type="PANTHER" id="PTHR43388:SF1">
    <property type="entry name" value="HYDROGENASE MATURATION FACTOR HOXX"/>
    <property type="match status" value="1"/>
</dbReference>
<dbReference type="GeneID" id="95524029"/>
<dbReference type="RefSeq" id="WP_114248108.1">
    <property type="nucleotide sequence ID" value="NZ_CP027306.1"/>
</dbReference>
<evidence type="ECO:0000313" key="4">
    <source>
        <dbReference type="EMBL" id="AXE81702.1"/>
    </source>
</evidence>
<feature type="region of interest" description="Disordered" evidence="1">
    <location>
        <begin position="563"/>
        <end position="585"/>
    </location>
</feature>
<dbReference type="CDD" id="cd08650">
    <property type="entry name" value="FMT_core_HypX_N"/>
    <property type="match status" value="1"/>
</dbReference>
<dbReference type="EMBL" id="CP027306">
    <property type="protein sequence ID" value="AXE81702.1"/>
    <property type="molecule type" value="Genomic_DNA"/>
</dbReference>
<sequence length="604" mass="65498">MHILLVASAFNSLTQRVHAELRDRGHTVAVELAAPEPSVRDESLRRAVREFAPDLILAPLLKTAIPRDVWAAHTCLVVHPGPPGDRGPSSLDWAIHEGADTWGVTVLQADEEMDAGDIWASATFPVPPVGKSDLYRNEVSDAALQAVHLAVERFSSGTYVPRPQTGGDEELRIRTRPYLRQEHRRIDWESDSTEAVLRKLRAADSYPGVRDELLGGEWFLHGGHPEHELRGGPGELVAVRAGAVCRATTDGAVWIPELRPRRRPGGPATFKLPAVTALAGRLPALPEHPVPLNEEGRRHGWSDICYREVGQAGFLSFSFPGGAMSTAQCRRLHDAYRLACRRPTSVLVLGGGRDFFSNGIHLNVIEAAADPGEESWANINAMDDLVEAVLTTTDRLVVSAVGGNAAAGGVMLALAADEVWCRTGAVLNPHYSLMGLYGSEYWTYTLPRRVGAAAAARLTGKALPVSAEAAVRLGLADRTVDCDAQSFEGEVVRLAARLAASPAAPSRIAAKKAERDRDEADRPLADYREEELTVMRRTFFDPRSSYHALRRAFVLKDPPSGRPSYLVPASTGRSAGDRPAREPDVTGLAAHHAVLAPGAWYQEQ</sequence>
<dbReference type="InterPro" id="IPR011034">
    <property type="entry name" value="Formyl_transferase-like_C_sf"/>
</dbReference>
<dbReference type="Proteomes" id="UP000252698">
    <property type="component" value="Chromosome"/>
</dbReference>
<evidence type="ECO:0000259" key="2">
    <source>
        <dbReference type="Pfam" id="PF00551"/>
    </source>
</evidence>
<reference evidence="4 5" key="1">
    <citation type="journal article" date="2018" name="Front. Microbiol.">
        <title>Genome Sequencing of Streptomyces atratus SCSIOZH16 and Activation Production of Nocardamine via Metabolic Engineering.</title>
        <authorList>
            <person name="Li Y."/>
            <person name="Zhang C."/>
            <person name="Liu C."/>
            <person name="Ju J."/>
            <person name="Ma J."/>
        </authorList>
    </citation>
    <scope>NUCLEOTIDE SEQUENCE [LARGE SCALE GENOMIC DNA]</scope>
    <source>
        <strain evidence="4 5">SCSIO_ZH16</strain>
    </source>
</reference>
<dbReference type="Pfam" id="PF00378">
    <property type="entry name" value="ECH_1"/>
    <property type="match status" value="1"/>
</dbReference>
<evidence type="ECO:0000259" key="3">
    <source>
        <dbReference type="Pfam" id="PF02911"/>
    </source>
</evidence>
<evidence type="ECO:0000256" key="1">
    <source>
        <dbReference type="SAM" id="MobiDB-lite"/>
    </source>
</evidence>
<feature type="compositionally biased region" description="Basic and acidic residues" evidence="1">
    <location>
        <begin position="575"/>
        <end position="584"/>
    </location>
</feature>
<dbReference type="Gene3D" id="3.90.226.10">
    <property type="entry name" value="2-enoyl-CoA Hydratase, Chain A, domain 1"/>
    <property type="match status" value="1"/>
</dbReference>
<dbReference type="SUPFAM" id="SSF52096">
    <property type="entry name" value="ClpP/crotonase"/>
    <property type="match status" value="1"/>
</dbReference>
<dbReference type="Pfam" id="PF00551">
    <property type="entry name" value="Formyl_trans_N"/>
    <property type="match status" value="1"/>
</dbReference>
<dbReference type="InterPro" id="IPR036477">
    <property type="entry name" value="Formyl_transf_N_sf"/>
</dbReference>
<accession>A0A2Z5JMX7</accession>
<dbReference type="InterPro" id="IPR029045">
    <property type="entry name" value="ClpP/crotonase-like_dom_sf"/>
</dbReference>
<dbReference type="Pfam" id="PF02911">
    <property type="entry name" value="Formyl_trans_C"/>
    <property type="match status" value="1"/>
</dbReference>
<dbReference type="InterPro" id="IPR047180">
    <property type="entry name" value="HoxX-like"/>
</dbReference>
<name>A0A2Z5JMX7_STRAR</name>